<proteinExistence type="predicted"/>
<organism evidence="3 4">
    <name type="scientific">Aspergillus bombycis</name>
    <dbReference type="NCBI Taxonomy" id="109264"/>
    <lineage>
        <taxon>Eukaryota</taxon>
        <taxon>Fungi</taxon>
        <taxon>Dikarya</taxon>
        <taxon>Ascomycota</taxon>
        <taxon>Pezizomycotina</taxon>
        <taxon>Eurotiomycetes</taxon>
        <taxon>Eurotiomycetidae</taxon>
        <taxon>Eurotiales</taxon>
        <taxon>Aspergillaceae</taxon>
        <taxon>Aspergillus</taxon>
    </lineage>
</organism>
<evidence type="ECO:0000259" key="2">
    <source>
        <dbReference type="Pfam" id="PF20521"/>
    </source>
</evidence>
<name>A0A1F8A7F9_9EURO</name>
<feature type="domain" description="Secreted protein CSS2 C-terminal" evidence="2">
    <location>
        <begin position="80"/>
        <end position="204"/>
    </location>
</feature>
<keyword evidence="4" id="KW-1185">Reference proteome</keyword>
<evidence type="ECO:0000256" key="1">
    <source>
        <dbReference type="SAM" id="SignalP"/>
    </source>
</evidence>
<protein>
    <recommendedName>
        <fullName evidence="2">Secreted protein CSS2 C-terminal domain-containing protein</fullName>
    </recommendedName>
</protein>
<dbReference type="AlphaFoldDB" id="A0A1F8A7F9"/>
<dbReference type="GeneID" id="34447373"/>
<dbReference type="OrthoDB" id="5059029at2759"/>
<dbReference type="Pfam" id="PF20521">
    <property type="entry name" value="DUF6736"/>
    <property type="match status" value="1"/>
</dbReference>
<feature type="signal peptide" evidence="1">
    <location>
        <begin position="1"/>
        <end position="20"/>
    </location>
</feature>
<feature type="chain" id="PRO_5009534593" description="Secreted protein CSS2 C-terminal domain-containing protein" evidence="1">
    <location>
        <begin position="21"/>
        <end position="223"/>
    </location>
</feature>
<dbReference type="InterPro" id="IPR046624">
    <property type="entry name" value="CSS2_C"/>
</dbReference>
<accession>A0A1F8A7F9</accession>
<sequence>MLLTKATVLTWSLFSALSSARPYTPLSVTDDASSLIEGQSWPHQWFSYELDDSEDFDLPTFEAVEDVNAPTTTRPTPTNGTLVTRTNVKACQNTLAHGFSCSSISVAAMIAAQLAAQIYTASRQHDCGTHSGTIDGWHYEYHATGRHCDTTAEQKTIEGAIYKYLKSVEHGTVCGTQCIKLTHGGTWEGYLKFGRAGDFDRSAYCGPNLEFSNCGSGGKNDVP</sequence>
<evidence type="ECO:0000313" key="3">
    <source>
        <dbReference type="EMBL" id="OGM47228.1"/>
    </source>
</evidence>
<comment type="caution">
    <text evidence="3">The sequence shown here is derived from an EMBL/GenBank/DDBJ whole genome shotgun (WGS) entry which is preliminary data.</text>
</comment>
<reference evidence="3 4" key="1">
    <citation type="journal article" date="2016" name="Genome Biol. Evol.">
        <title>Draft genome sequence of an aflatoxigenic Aspergillus species, A. bombycis.</title>
        <authorList>
            <person name="Moore G.G."/>
            <person name="Mack B.M."/>
            <person name="Beltz S.B."/>
            <person name="Gilbert M.K."/>
        </authorList>
    </citation>
    <scope>NUCLEOTIDE SEQUENCE [LARGE SCALE GENOMIC DNA]</scope>
    <source>
        <strain evidence="4">NRRL 26010</strain>
    </source>
</reference>
<keyword evidence="1" id="KW-0732">Signal</keyword>
<dbReference type="RefSeq" id="XP_022390945.1">
    <property type="nucleotide sequence ID" value="XM_022531113.1"/>
</dbReference>
<dbReference type="Proteomes" id="UP000179179">
    <property type="component" value="Unassembled WGS sequence"/>
</dbReference>
<dbReference type="EMBL" id="LYCR01000025">
    <property type="protein sequence ID" value="OGM47228.1"/>
    <property type="molecule type" value="Genomic_DNA"/>
</dbReference>
<evidence type="ECO:0000313" key="4">
    <source>
        <dbReference type="Proteomes" id="UP000179179"/>
    </source>
</evidence>
<gene>
    <name evidence="3" type="ORF">ABOM_003983</name>
</gene>